<dbReference type="EMBL" id="JAIWYP010000004">
    <property type="protein sequence ID" value="KAH3834403.1"/>
    <property type="molecule type" value="Genomic_DNA"/>
</dbReference>
<feature type="compositionally biased region" description="Basic and acidic residues" evidence="1">
    <location>
        <begin position="116"/>
        <end position="125"/>
    </location>
</feature>
<organism evidence="2 3">
    <name type="scientific">Dreissena polymorpha</name>
    <name type="common">Zebra mussel</name>
    <name type="synonym">Mytilus polymorpha</name>
    <dbReference type="NCBI Taxonomy" id="45954"/>
    <lineage>
        <taxon>Eukaryota</taxon>
        <taxon>Metazoa</taxon>
        <taxon>Spiralia</taxon>
        <taxon>Lophotrochozoa</taxon>
        <taxon>Mollusca</taxon>
        <taxon>Bivalvia</taxon>
        <taxon>Autobranchia</taxon>
        <taxon>Heteroconchia</taxon>
        <taxon>Euheterodonta</taxon>
        <taxon>Imparidentia</taxon>
        <taxon>Neoheterodontei</taxon>
        <taxon>Myida</taxon>
        <taxon>Dreissenoidea</taxon>
        <taxon>Dreissenidae</taxon>
        <taxon>Dreissena</taxon>
    </lineage>
</organism>
<reference evidence="2" key="2">
    <citation type="submission" date="2020-11" db="EMBL/GenBank/DDBJ databases">
        <authorList>
            <person name="McCartney M.A."/>
            <person name="Auch B."/>
            <person name="Kono T."/>
            <person name="Mallez S."/>
            <person name="Becker A."/>
            <person name="Gohl D.M."/>
            <person name="Silverstein K.A.T."/>
            <person name="Koren S."/>
            <person name="Bechman K.B."/>
            <person name="Herman A."/>
            <person name="Abrahante J.E."/>
            <person name="Garbe J."/>
        </authorList>
    </citation>
    <scope>NUCLEOTIDE SEQUENCE</scope>
    <source>
        <strain evidence="2">Duluth1</strain>
        <tissue evidence="2">Whole animal</tissue>
    </source>
</reference>
<proteinExistence type="predicted"/>
<protein>
    <submittedName>
        <fullName evidence="2">Uncharacterized protein</fullName>
    </submittedName>
</protein>
<sequence length="125" mass="14299">MHCRHETNSFRKFGCITGTIFELVQDLIGTNLLTKFDYSHIQIVSHERKNNAPTPDIIATNFLTKFHEDRTKNVASRVLTWQILTPHNCGVKVVDNNNDADDDNTGDDDDDDDDTGDRLRHDPIF</sequence>
<evidence type="ECO:0000313" key="2">
    <source>
        <dbReference type="EMBL" id="KAH3834403.1"/>
    </source>
</evidence>
<feature type="compositionally biased region" description="Acidic residues" evidence="1">
    <location>
        <begin position="98"/>
        <end position="115"/>
    </location>
</feature>
<comment type="caution">
    <text evidence="2">The sequence shown here is derived from an EMBL/GenBank/DDBJ whole genome shotgun (WGS) entry which is preliminary data.</text>
</comment>
<dbReference type="Proteomes" id="UP000828390">
    <property type="component" value="Unassembled WGS sequence"/>
</dbReference>
<reference evidence="2" key="1">
    <citation type="journal article" date="2019" name="bioRxiv">
        <title>The Genome of the Zebra Mussel, Dreissena polymorpha: A Resource for Invasive Species Research.</title>
        <authorList>
            <person name="McCartney M.A."/>
            <person name="Auch B."/>
            <person name="Kono T."/>
            <person name="Mallez S."/>
            <person name="Zhang Y."/>
            <person name="Obille A."/>
            <person name="Becker A."/>
            <person name="Abrahante J.E."/>
            <person name="Garbe J."/>
            <person name="Badalamenti J.P."/>
            <person name="Herman A."/>
            <person name="Mangelson H."/>
            <person name="Liachko I."/>
            <person name="Sullivan S."/>
            <person name="Sone E.D."/>
            <person name="Koren S."/>
            <person name="Silverstein K.A.T."/>
            <person name="Beckman K.B."/>
            <person name="Gohl D.M."/>
        </authorList>
    </citation>
    <scope>NUCLEOTIDE SEQUENCE</scope>
    <source>
        <strain evidence="2">Duluth1</strain>
        <tissue evidence="2">Whole animal</tissue>
    </source>
</reference>
<evidence type="ECO:0000313" key="3">
    <source>
        <dbReference type="Proteomes" id="UP000828390"/>
    </source>
</evidence>
<dbReference type="AlphaFoldDB" id="A0A9D4QK50"/>
<feature type="region of interest" description="Disordered" evidence="1">
    <location>
        <begin position="93"/>
        <end position="125"/>
    </location>
</feature>
<gene>
    <name evidence="2" type="ORF">DPMN_107727</name>
</gene>
<name>A0A9D4QK50_DREPO</name>
<accession>A0A9D4QK50</accession>
<keyword evidence="3" id="KW-1185">Reference proteome</keyword>
<evidence type="ECO:0000256" key="1">
    <source>
        <dbReference type="SAM" id="MobiDB-lite"/>
    </source>
</evidence>